<evidence type="ECO:0000256" key="2">
    <source>
        <dbReference type="ARBA" id="ARBA00022801"/>
    </source>
</evidence>
<dbReference type="GO" id="GO:0016787">
    <property type="term" value="F:hydrolase activity"/>
    <property type="evidence" value="ECO:0007669"/>
    <property type="project" value="UniProtKB-KW"/>
</dbReference>
<comment type="caution">
    <text evidence="3">The sequence shown here is derived from an EMBL/GenBank/DDBJ whole genome shotgun (WGS) entry which is preliminary data.</text>
</comment>
<dbReference type="Gene3D" id="3.30.420.150">
    <property type="entry name" value="Exopolyphosphatase. Domain 2"/>
    <property type="match status" value="1"/>
</dbReference>
<accession>A0A820NEC8</accession>
<name>A0A820NEC8_9BILA</name>
<proteinExistence type="inferred from homology"/>
<keyword evidence="2" id="KW-0378">Hydrolase</keyword>
<dbReference type="Proteomes" id="UP000663868">
    <property type="component" value="Unassembled WGS sequence"/>
</dbReference>
<reference evidence="3" key="1">
    <citation type="submission" date="2021-02" db="EMBL/GenBank/DDBJ databases">
        <authorList>
            <person name="Nowell W R."/>
        </authorList>
    </citation>
    <scope>NUCLEOTIDE SEQUENCE</scope>
</reference>
<dbReference type="Pfam" id="PF01150">
    <property type="entry name" value="GDA1_CD39"/>
    <property type="match status" value="1"/>
</dbReference>
<sequence length="148" mass="16640">LPCVQNRSAPLPYINTSSTFTFIGTGNYSACSSFVQNRYDTSVCTTPTCSFDNVYQPKPIASTLKFIAISAWYSTFRTLAPNVTVLPDENDNYDLSSTNFTQIRAAIKAICEQSWSDVNDTSPYRPCKTLKLEFYQNILSLFLCSIMF</sequence>
<evidence type="ECO:0000256" key="1">
    <source>
        <dbReference type="ARBA" id="ARBA00009283"/>
    </source>
</evidence>
<feature type="non-terminal residue" evidence="3">
    <location>
        <position position="1"/>
    </location>
</feature>
<evidence type="ECO:0000313" key="3">
    <source>
        <dbReference type="EMBL" id="CAF4389379.1"/>
    </source>
</evidence>
<evidence type="ECO:0000313" key="4">
    <source>
        <dbReference type="Proteomes" id="UP000663868"/>
    </source>
</evidence>
<dbReference type="InterPro" id="IPR000407">
    <property type="entry name" value="GDA1_CD39_NTPase"/>
</dbReference>
<dbReference type="AlphaFoldDB" id="A0A820NEC8"/>
<dbReference type="EMBL" id="CAJOBB010022984">
    <property type="protein sequence ID" value="CAF4389379.1"/>
    <property type="molecule type" value="Genomic_DNA"/>
</dbReference>
<organism evidence="3 4">
    <name type="scientific">Adineta steineri</name>
    <dbReference type="NCBI Taxonomy" id="433720"/>
    <lineage>
        <taxon>Eukaryota</taxon>
        <taxon>Metazoa</taxon>
        <taxon>Spiralia</taxon>
        <taxon>Gnathifera</taxon>
        <taxon>Rotifera</taxon>
        <taxon>Eurotatoria</taxon>
        <taxon>Bdelloidea</taxon>
        <taxon>Adinetida</taxon>
        <taxon>Adinetidae</taxon>
        <taxon>Adineta</taxon>
    </lineage>
</organism>
<comment type="similarity">
    <text evidence="1">Belongs to the GDA1/CD39 NTPase family.</text>
</comment>
<gene>
    <name evidence="3" type="ORF">KXQ929_LOCUS50368</name>
</gene>
<protein>
    <submittedName>
        <fullName evidence="3">Uncharacterized protein</fullName>
    </submittedName>
</protein>